<dbReference type="Gene3D" id="1.25.40.280">
    <property type="entry name" value="alix/aip1 like domains"/>
    <property type="match status" value="1"/>
</dbReference>
<dbReference type="GO" id="GO:0045022">
    <property type="term" value="P:early endosome to late endosome transport"/>
    <property type="evidence" value="ECO:0007669"/>
    <property type="project" value="TreeGrafter"/>
</dbReference>
<feature type="compositionally biased region" description="Polar residues" evidence="6">
    <location>
        <begin position="819"/>
        <end position="829"/>
    </location>
</feature>
<gene>
    <name evidence="8" type="primary">LOC114796647</name>
</gene>
<dbReference type="PROSITE" id="PS51180">
    <property type="entry name" value="BRO1"/>
    <property type="match status" value="1"/>
</dbReference>
<evidence type="ECO:0000256" key="6">
    <source>
        <dbReference type="SAM" id="MobiDB-lite"/>
    </source>
</evidence>
<dbReference type="Proteomes" id="UP000694580">
    <property type="component" value="Chromosome 9"/>
</dbReference>
<dbReference type="Ensembl" id="ENSDCDT00010015402.1">
    <property type="protein sequence ID" value="ENSDCDP00010014622.1"/>
    <property type="gene ID" value="ENSDCDG00010006674.1"/>
</dbReference>
<dbReference type="InterPro" id="IPR004328">
    <property type="entry name" value="BRO1_dom"/>
</dbReference>
<keyword evidence="3" id="KW-0963">Cytoplasm</keyword>
<dbReference type="AlphaFoldDB" id="A0AAY4B0V9"/>
<comment type="subcellular location">
    <subcellularLocation>
        <location evidence="2">Cytoplasm</location>
    </subcellularLocation>
    <subcellularLocation>
        <location evidence="1">Endosome</location>
    </subcellularLocation>
</comment>
<evidence type="ECO:0000259" key="7">
    <source>
        <dbReference type="PROSITE" id="PS51180"/>
    </source>
</evidence>
<dbReference type="Pfam" id="PF03097">
    <property type="entry name" value="BRO1"/>
    <property type="match status" value="1"/>
</dbReference>
<reference evidence="8" key="3">
    <citation type="submission" date="2025-09" db="UniProtKB">
        <authorList>
            <consortium name="Ensembl"/>
        </authorList>
    </citation>
    <scope>IDENTIFICATION</scope>
</reference>
<dbReference type="GeneTree" id="ENSGT00940000157687"/>
<dbReference type="InterPro" id="IPR025304">
    <property type="entry name" value="ALIX_V_dom"/>
</dbReference>
<evidence type="ECO:0000313" key="9">
    <source>
        <dbReference type="Proteomes" id="UP000694580"/>
    </source>
</evidence>
<dbReference type="InterPro" id="IPR038499">
    <property type="entry name" value="BRO1_sf"/>
</dbReference>
<keyword evidence="9" id="KW-1185">Reference proteome</keyword>
<evidence type="ECO:0000256" key="5">
    <source>
        <dbReference type="SAM" id="Coils"/>
    </source>
</evidence>
<dbReference type="SMART" id="SM01041">
    <property type="entry name" value="BRO1"/>
    <property type="match status" value="1"/>
</dbReference>
<evidence type="ECO:0000313" key="8">
    <source>
        <dbReference type="Ensembl" id="ENSDCDP00010014622.1"/>
    </source>
</evidence>
<evidence type="ECO:0000256" key="2">
    <source>
        <dbReference type="ARBA" id="ARBA00004496"/>
    </source>
</evidence>
<evidence type="ECO:0000256" key="1">
    <source>
        <dbReference type="ARBA" id="ARBA00004177"/>
    </source>
</evidence>
<dbReference type="GO" id="GO:0032456">
    <property type="term" value="P:endocytic recycling"/>
    <property type="evidence" value="ECO:0007669"/>
    <property type="project" value="TreeGrafter"/>
</dbReference>
<feature type="region of interest" description="Disordered" evidence="6">
    <location>
        <begin position="814"/>
        <end position="906"/>
    </location>
</feature>
<feature type="compositionally biased region" description="Polar residues" evidence="6">
    <location>
        <begin position="707"/>
        <end position="721"/>
    </location>
</feature>
<sequence length="906" mass="100637">MEAVPRMPMIWMDLKGAGPFSFRPTVKQFILRNYGGNSEEHGEALKKLESLRRSAVNVNQDFEGCSTLKKYLGQLYFLQSRVPMTTGQEAAVPVTWTDLYSGRAVTHDDIRYEQASVLFNLGDIHCTGTGMKVSCNHFQSAAGAFSYLLDHLTHVYSSELRSHSLTANIRLMLAQAQECLLEKSLLDNMKSLVIARICAQVVDYYKQCVWAMESADSSVLAKKEKEWMKIISMKIWYYSAIAQLHMGKQAEEEQKFGEAVAYFQSSHDRLNEAIKLSKGLPESQVQKALRFSADVIRGKLNSGKKDNDFIYHETVPAADKLASPKGVSLVKPSPFNPTDPSATGPDLFSTLVPMAAHEASSVYSEEKAKLMRDVLSRIESQNRTLEQFMDSLCLDSAALGAALSPSLPGTLLETCAALSVRPNAVQSLVQAMQVLAGLTTEVDEHLDELRKVLQETSCTHGPAWEETQKELERYERVHTDATHTNTELHTRMSQHLPNLRLLQGPVEELRANLPQTQLTEAASEQMQRILGKVNEMREQRRSLEQQLRELIHRDDLTSVLVTTEHSEIKDMFQQQLQKYSELTGYIEQNLAAQEKILTTLTDANARYAPVRKNLAHTHTQWQSAVRALQASYEDYEDLLRKAEEGRDFYQGLVGKCSTLLQRVKTLSLDPGESRTKIPLVSEEAPETPTPLPRGKSCPPSGGPALQQALNTPPTFNNQPHATQMPYPLLPWQQTAAPPLHQQPAQTPPSSVPQMFVGHPHFLPPFPGQPQVPGYPGIPFPGQNRPGAPPQNQMQAPPFPGVVYMPPFTCPYPYGPPFQNPQASGTSQTQHDPRSYPGAAPPFIPTQMQPHLLPRQATPPAAPAAEDRPSEQLSSQEGQDVLQARLDQLHLHTQETGADPGSAHTAS</sequence>
<dbReference type="Gene3D" id="1.20.140.50">
    <property type="entry name" value="alix/aip1 like domains"/>
    <property type="match status" value="1"/>
</dbReference>
<reference evidence="8 9" key="1">
    <citation type="submission" date="2020-06" db="EMBL/GenBank/DDBJ databases">
        <authorList>
            <consortium name="Wellcome Sanger Institute Data Sharing"/>
        </authorList>
    </citation>
    <scope>NUCLEOTIDE SEQUENCE [LARGE SCALE GENOMIC DNA]</scope>
</reference>
<feature type="domain" description="BRO1" evidence="7">
    <location>
        <begin position="8"/>
        <end position="385"/>
    </location>
</feature>
<keyword evidence="5" id="KW-0175">Coiled coil</keyword>
<dbReference type="PANTHER" id="PTHR23030:SF30">
    <property type="entry name" value="TYROSINE-PROTEIN PHOSPHATASE NON-RECEPTOR TYPE 23"/>
    <property type="match status" value="1"/>
</dbReference>
<dbReference type="GO" id="GO:0043328">
    <property type="term" value="P:protein transport to vacuole involved in ubiquitin-dependent protein catabolic process via the multivesicular body sorting pathway"/>
    <property type="evidence" value="ECO:0007669"/>
    <property type="project" value="TreeGrafter"/>
</dbReference>
<keyword evidence="4" id="KW-0967">Endosome</keyword>
<dbReference type="Gene3D" id="1.20.120.560">
    <property type="entry name" value="alix/aip1 in complex with the ypdl late domain"/>
    <property type="match status" value="1"/>
</dbReference>
<protein>
    <recommendedName>
        <fullName evidence="7">BRO1 domain-containing protein</fullName>
    </recommendedName>
</protein>
<feature type="coiled-coil region" evidence="5">
    <location>
        <begin position="519"/>
        <end position="553"/>
    </location>
</feature>
<evidence type="ECO:0000256" key="4">
    <source>
        <dbReference type="ARBA" id="ARBA00022753"/>
    </source>
</evidence>
<proteinExistence type="predicted"/>
<evidence type="ECO:0000256" key="3">
    <source>
        <dbReference type="ARBA" id="ARBA00022490"/>
    </source>
</evidence>
<organism evidence="8 9">
    <name type="scientific">Denticeps clupeoides</name>
    <name type="common">denticle herring</name>
    <dbReference type="NCBI Taxonomy" id="299321"/>
    <lineage>
        <taxon>Eukaryota</taxon>
        <taxon>Metazoa</taxon>
        <taxon>Chordata</taxon>
        <taxon>Craniata</taxon>
        <taxon>Vertebrata</taxon>
        <taxon>Euteleostomi</taxon>
        <taxon>Actinopterygii</taxon>
        <taxon>Neopterygii</taxon>
        <taxon>Teleostei</taxon>
        <taxon>Clupei</taxon>
        <taxon>Clupeiformes</taxon>
        <taxon>Denticipitoidei</taxon>
        <taxon>Denticipitidae</taxon>
        <taxon>Denticeps</taxon>
    </lineage>
</organism>
<reference evidence="8" key="2">
    <citation type="submission" date="2025-08" db="UniProtKB">
        <authorList>
            <consortium name="Ensembl"/>
        </authorList>
    </citation>
    <scope>IDENTIFICATION</scope>
</reference>
<feature type="region of interest" description="Disordered" evidence="6">
    <location>
        <begin position="670"/>
        <end position="723"/>
    </location>
</feature>
<accession>A0AAY4B0V9</accession>
<dbReference type="Pfam" id="PF13949">
    <property type="entry name" value="ALIX_LYPXL_bnd"/>
    <property type="match status" value="1"/>
</dbReference>
<dbReference type="PANTHER" id="PTHR23030">
    <property type="entry name" value="PCD6 INTERACTING PROTEIN-RELATED"/>
    <property type="match status" value="1"/>
</dbReference>
<dbReference type="GO" id="GO:0005768">
    <property type="term" value="C:endosome"/>
    <property type="evidence" value="ECO:0007669"/>
    <property type="project" value="UniProtKB-SubCell"/>
</dbReference>
<name>A0AAY4B0V9_9TELE</name>